<dbReference type="Proteomes" id="UP001369086">
    <property type="component" value="Unassembled WGS sequence"/>
</dbReference>
<proteinExistence type="predicted"/>
<reference evidence="1 2" key="1">
    <citation type="submission" date="2021-05" db="EMBL/GenBank/DDBJ databases">
        <authorList>
            <person name="Zahm M."/>
            <person name="Klopp C."/>
            <person name="Cabau C."/>
            <person name="Kuhl H."/>
            <person name="Suciu R."/>
            <person name="Ciorpac M."/>
            <person name="Holostenco D."/>
            <person name="Gessner J."/>
            <person name="Wuertz S."/>
            <person name="Hohne C."/>
            <person name="Stock M."/>
            <person name="Gislard M."/>
            <person name="Lluch J."/>
            <person name="Milhes M."/>
            <person name="Lampietro C."/>
            <person name="Lopez Roques C."/>
            <person name="Donnadieu C."/>
            <person name="Du K."/>
            <person name="Schartl M."/>
            <person name="Guiguen Y."/>
        </authorList>
    </citation>
    <scope>NUCLEOTIDE SEQUENCE [LARGE SCALE GENOMIC DNA]</scope>
    <source>
        <strain evidence="1">Hh-F2</strain>
        <tissue evidence="1">Blood</tissue>
    </source>
</reference>
<name>A0ABR0ZXV1_HUSHU</name>
<organism evidence="1 2">
    <name type="scientific">Huso huso</name>
    <name type="common">Beluga</name>
    <name type="synonym">Acipenser huso</name>
    <dbReference type="NCBI Taxonomy" id="61971"/>
    <lineage>
        <taxon>Eukaryota</taxon>
        <taxon>Metazoa</taxon>
        <taxon>Chordata</taxon>
        <taxon>Craniata</taxon>
        <taxon>Vertebrata</taxon>
        <taxon>Euteleostomi</taxon>
        <taxon>Actinopterygii</taxon>
        <taxon>Chondrostei</taxon>
        <taxon>Acipenseriformes</taxon>
        <taxon>Acipenseridae</taxon>
        <taxon>Huso</taxon>
    </lineage>
</organism>
<accession>A0ABR0ZXV1</accession>
<protein>
    <submittedName>
        <fullName evidence="1">Uncharacterized protein</fullName>
    </submittedName>
</protein>
<evidence type="ECO:0000313" key="1">
    <source>
        <dbReference type="EMBL" id="KAK6489653.1"/>
    </source>
</evidence>
<comment type="caution">
    <text evidence="1">The sequence shown here is derived from an EMBL/GenBank/DDBJ whole genome shotgun (WGS) entry which is preliminary data.</text>
</comment>
<sequence length="165" mass="18146">MRNSMEQGKSYILKDYGLVPPNGLSKPQIHLRGDTLIFTTSEVKVSEDVATKGQLEIEPFSQELEIGSSQTGTQLVSLTGKVITGSTSMSEKKIEDTILGICETEDSFLVFPEEADELSVPLEDLLKWMGVKAVEEVEMLLPLAVEVTLTNHKITDLSVLGFNEE</sequence>
<dbReference type="EMBL" id="JAHFZB010000005">
    <property type="protein sequence ID" value="KAK6489653.1"/>
    <property type="molecule type" value="Genomic_DNA"/>
</dbReference>
<keyword evidence="2" id="KW-1185">Reference proteome</keyword>
<evidence type="ECO:0000313" key="2">
    <source>
        <dbReference type="Proteomes" id="UP001369086"/>
    </source>
</evidence>
<gene>
    <name evidence="1" type="ORF">HHUSO_G6522</name>
</gene>